<gene>
    <name evidence="1" type="ORF">OH818_16850</name>
</gene>
<dbReference type="RefSeq" id="WP_268879697.1">
    <property type="nucleotide sequence ID" value="NZ_CP114029.1"/>
</dbReference>
<keyword evidence="2" id="KW-1185">Reference proteome</keyword>
<dbReference type="EMBL" id="CP114029">
    <property type="protein sequence ID" value="WAP67245.1"/>
    <property type="molecule type" value="Genomic_DNA"/>
</dbReference>
<protein>
    <submittedName>
        <fullName evidence="1">Uncharacterized protein</fullName>
    </submittedName>
</protein>
<dbReference type="Proteomes" id="UP001164020">
    <property type="component" value="Chromosome"/>
</dbReference>
<organism evidence="1 2">
    <name type="scientific">Jiella pelagia</name>
    <dbReference type="NCBI Taxonomy" id="2986949"/>
    <lineage>
        <taxon>Bacteria</taxon>
        <taxon>Pseudomonadati</taxon>
        <taxon>Pseudomonadota</taxon>
        <taxon>Alphaproteobacteria</taxon>
        <taxon>Hyphomicrobiales</taxon>
        <taxon>Aurantimonadaceae</taxon>
        <taxon>Jiella</taxon>
    </lineage>
</organism>
<sequence length="54" mass="5949">MSRSEAIEALRKLKDTTPREAKLSEAVAILEDVLIAHGLGDVVEAFRALEVEWA</sequence>
<proteinExistence type="predicted"/>
<accession>A0ABY7BW01</accession>
<reference evidence="1" key="1">
    <citation type="submission" date="2022-12" db="EMBL/GenBank/DDBJ databases">
        <title>Jiella pelagia sp. nov., isolated from phosphonate enriched culture of Northwest Pacific surface seawater.</title>
        <authorList>
            <person name="Shin D.Y."/>
            <person name="Hwang C.Y."/>
        </authorList>
    </citation>
    <scope>NUCLEOTIDE SEQUENCE</scope>
    <source>
        <strain evidence="1">HL-NP1</strain>
    </source>
</reference>
<evidence type="ECO:0000313" key="1">
    <source>
        <dbReference type="EMBL" id="WAP67245.1"/>
    </source>
</evidence>
<name>A0ABY7BW01_9HYPH</name>
<evidence type="ECO:0000313" key="2">
    <source>
        <dbReference type="Proteomes" id="UP001164020"/>
    </source>
</evidence>